<sequence>MGTAELQEEIKRLLGKLKWSQKRLGREFYYAKHNDDDSVEIRRYEEKAKKDLSRQSTRPEVLQSYLDIIVQHNEFQKLDIIVPIYRRSDVLSESMERGMVKISKLISELASE</sequence>
<reference evidence="1 2" key="1">
    <citation type="submission" date="2021-02" db="EMBL/GenBank/DDBJ databases">
        <title>PHA producing bacteria isolated from coastal sediment in Guangdong, Shenzhen.</title>
        <authorList>
            <person name="Zheng W."/>
            <person name="Yu S."/>
            <person name="Huang Y."/>
        </authorList>
    </citation>
    <scope>NUCLEOTIDE SEQUENCE [LARGE SCALE GENOMIC DNA]</scope>
    <source>
        <strain evidence="1 2">TN21-5</strain>
    </source>
</reference>
<dbReference type="EMBL" id="JAFKDB010000020">
    <property type="protein sequence ID" value="MBN7771361.1"/>
    <property type="molecule type" value="Genomic_DNA"/>
</dbReference>
<name>A0ABS3BHR7_9GAMM</name>
<evidence type="ECO:0000313" key="2">
    <source>
        <dbReference type="Proteomes" id="UP000664344"/>
    </source>
</evidence>
<accession>A0ABS3BHR7</accession>
<protein>
    <submittedName>
        <fullName evidence="1">Uncharacterized protein</fullName>
    </submittedName>
</protein>
<gene>
    <name evidence="1" type="ORF">JYP53_15750</name>
</gene>
<comment type="caution">
    <text evidence="1">The sequence shown here is derived from an EMBL/GenBank/DDBJ whole genome shotgun (WGS) entry which is preliminary data.</text>
</comment>
<dbReference type="Proteomes" id="UP000664344">
    <property type="component" value="Unassembled WGS sequence"/>
</dbReference>
<organism evidence="1 2">
    <name type="scientific">Marinobacter daepoensis</name>
    <dbReference type="NCBI Taxonomy" id="262077"/>
    <lineage>
        <taxon>Bacteria</taxon>
        <taxon>Pseudomonadati</taxon>
        <taxon>Pseudomonadota</taxon>
        <taxon>Gammaproteobacteria</taxon>
        <taxon>Pseudomonadales</taxon>
        <taxon>Marinobacteraceae</taxon>
        <taxon>Marinobacter</taxon>
    </lineage>
</organism>
<proteinExistence type="predicted"/>
<keyword evidence="2" id="KW-1185">Reference proteome</keyword>
<dbReference type="RefSeq" id="WP_206558189.1">
    <property type="nucleotide sequence ID" value="NZ_JAFKDB010000020.1"/>
</dbReference>
<evidence type="ECO:0000313" key="1">
    <source>
        <dbReference type="EMBL" id="MBN7771361.1"/>
    </source>
</evidence>